<feature type="domain" description="Cupin type-2" evidence="1">
    <location>
        <begin position="42"/>
        <end position="109"/>
    </location>
</feature>
<dbReference type="EMBL" id="BLJE01000007">
    <property type="protein sequence ID" value="GFE67072.1"/>
    <property type="molecule type" value="Genomic_DNA"/>
</dbReference>
<accession>A0A6N6JNV2</accession>
<organism evidence="2 3">
    <name type="scientific">Litoreibacter roseus</name>
    <dbReference type="NCBI Taxonomy" id="2601869"/>
    <lineage>
        <taxon>Bacteria</taxon>
        <taxon>Pseudomonadati</taxon>
        <taxon>Pseudomonadota</taxon>
        <taxon>Alphaproteobacteria</taxon>
        <taxon>Rhodobacterales</taxon>
        <taxon>Roseobacteraceae</taxon>
        <taxon>Litoreibacter</taxon>
    </lineage>
</organism>
<dbReference type="SUPFAM" id="SSF51182">
    <property type="entry name" value="RmlC-like cupins"/>
    <property type="match status" value="1"/>
</dbReference>
<dbReference type="InterPro" id="IPR053146">
    <property type="entry name" value="QDO-like"/>
</dbReference>
<name>A0A6N6JNV2_9RHOB</name>
<evidence type="ECO:0000313" key="3">
    <source>
        <dbReference type="Proteomes" id="UP000436822"/>
    </source>
</evidence>
<dbReference type="Pfam" id="PF07883">
    <property type="entry name" value="Cupin_2"/>
    <property type="match status" value="1"/>
</dbReference>
<comment type="caution">
    <text evidence="2">The sequence shown here is derived from an EMBL/GenBank/DDBJ whole genome shotgun (WGS) entry which is preliminary data.</text>
</comment>
<dbReference type="RefSeq" id="WP_159810706.1">
    <property type="nucleotide sequence ID" value="NZ_BLJE01000007.1"/>
</dbReference>
<gene>
    <name evidence="2" type="ORF">KIN_41460</name>
</gene>
<evidence type="ECO:0000313" key="2">
    <source>
        <dbReference type="EMBL" id="GFE67072.1"/>
    </source>
</evidence>
<dbReference type="InterPro" id="IPR014710">
    <property type="entry name" value="RmlC-like_jellyroll"/>
</dbReference>
<dbReference type="AlphaFoldDB" id="A0A6N6JNV2"/>
<proteinExistence type="predicted"/>
<dbReference type="PANTHER" id="PTHR36440:SF1">
    <property type="entry name" value="PUTATIVE (AFU_ORTHOLOGUE AFUA_8G07350)-RELATED"/>
    <property type="match status" value="1"/>
</dbReference>
<evidence type="ECO:0000259" key="1">
    <source>
        <dbReference type="Pfam" id="PF07883"/>
    </source>
</evidence>
<protein>
    <submittedName>
        <fullName evidence="2">Cupin</fullName>
    </submittedName>
</protein>
<dbReference type="InterPro" id="IPR013096">
    <property type="entry name" value="Cupin_2"/>
</dbReference>
<dbReference type="PANTHER" id="PTHR36440">
    <property type="entry name" value="PUTATIVE (AFU_ORTHOLOGUE AFUA_8G07350)-RELATED"/>
    <property type="match status" value="1"/>
</dbReference>
<sequence>MTKKHKPIVHGPGQGEHNSAFGLNRYFRVTPEHTGGAFCIFEEEIEEGAGPPLHIHHTEQEVFTVLSGSVKFHCDGEETVAGPGTTALIPAGARHAFRGIGPGISRVLVMLVAGKGEGFFRDVETEGLSPKNGMPRINEIAAEYSVEFVGPPID</sequence>
<dbReference type="Proteomes" id="UP000436822">
    <property type="component" value="Unassembled WGS sequence"/>
</dbReference>
<dbReference type="Gene3D" id="2.60.120.10">
    <property type="entry name" value="Jelly Rolls"/>
    <property type="match status" value="1"/>
</dbReference>
<dbReference type="OrthoDB" id="9798709at2"/>
<keyword evidence="3" id="KW-1185">Reference proteome</keyword>
<dbReference type="InterPro" id="IPR011051">
    <property type="entry name" value="RmlC_Cupin_sf"/>
</dbReference>
<reference evidence="2 3" key="1">
    <citation type="submission" date="2019-12" db="EMBL/GenBank/DDBJ databases">
        <title>Litoreibacter badius sp. nov., a novel bacteriochlorophyll a-containing bacterium in the genus Litoreibacter.</title>
        <authorList>
            <person name="Kanamuro M."/>
            <person name="Takabe Y."/>
            <person name="Mori K."/>
            <person name="Takaichi S."/>
            <person name="Hanada S."/>
        </authorList>
    </citation>
    <scope>NUCLEOTIDE SEQUENCE [LARGE SCALE GENOMIC DNA]</scope>
    <source>
        <strain evidence="2 3">K6</strain>
    </source>
</reference>